<reference evidence="1" key="1">
    <citation type="submission" date="2020-02" db="EMBL/GenBank/DDBJ databases">
        <authorList>
            <person name="Scholz U."/>
            <person name="Mascher M."/>
            <person name="Fiebig A."/>
        </authorList>
    </citation>
    <scope>NUCLEOTIDE SEQUENCE</scope>
</reference>
<sequence length="111" mass="12718">MGVWKDKLDFLVLWMENFDVILGADFAVKAKPRIFFNYNSLLLCMKPHKRLDGGGACVKELHPQEFHDIIPTKLPTILLSSWDIKHAIELLAREHPLARAPYKMSDKSSLS</sequence>
<gene>
    <name evidence="1" type="ORF">SI8410_07009528</name>
</gene>
<keyword evidence="2" id="KW-1185">Reference proteome</keyword>
<dbReference type="AlphaFoldDB" id="A0A7I8KP31"/>
<dbReference type="Proteomes" id="UP000663760">
    <property type="component" value="Chromosome 7"/>
</dbReference>
<proteinExistence type="predicted"/>
<dbReference type="OrthoDB" id="1939491at2759"/>
<protein>
    <submittedName>
        <fullName evidence="1">Uncharacterized protein</fullName>
    </submittedName>
</protein>
<organism evidence="1 2">
    <name type="scientific">Spirodela intermedia</name>
    <name type="common">Intermediate duckweed</name>
    <dbReference type="NCBI Taxonomy" id="51605"/>
    <lineage>
        <taxon>Eukaryota</taxon>
        <taxon>Viridiplantae</taxon>
        <taxon>Streptophyta</taxon>
        <taxon>Embryophyta</taxon>
        <taxon>Tracheophyta</taxon>
        <taxon>Spermatophyta</taxon>
        <taxon>Magnoliopsida</taxon>
        <taxon>Liliopsida</taxon>
        <taxon>Araceae</taxon>
        <taxon>Lemnoideae</taxon>
        <taxon>Spirodela</taxon>
    </lineage>
</organism>
<name>A0A7I8KP31_SPIIN</name>
<evidence type="ECO:0000313" key="1">
    <source>
        <dbReference type="EMBL" id="CAA7398858.1"/>
    </source>
</evidence>
<accession>A0A7I8KP31</accession>
<evidence type="ECO:0000313" key="2">
    <source>
        <dbReference type="Proteomes" id="UP000663760"/>
    </source>
</evidence>
<dbReference type="EMBL" id="LR746270">
    <property type="protein sequence ID" value="CAA7398858.1"/>
    <property type="molecule type" value="Genomic_DNA"/>
</dbReference>